<sequence>MEHTIVVVSEPGPADNPRGHWPEPLQRAFEENQYSGAVGNLLVSEAENCRVWHLHLPPGGLLTFHRHVLDYFWTALTAGVARGYYEDGRIVDVHHYPGETRHFKHGPGEYFVHAIENVGDTELVFATVEFLPGDNPAIEIPDSYRLAKQREAAGLVDVAHD</sequence>
<organism evidence="1 2">
    <name type="scientific">Sphingomonas oligophenolica</name>
    <dbReference type="NCBI Taxonomy" id="301154"/>
    <lineage>
        <taxon>Bacteria</taxon>
        <taxon>Pseudomonadati</taxon>
        <taxon>Pseudomonadota</taxon>
        <taxon>Alphaproteobacteria</taxon>
        <taxon>Sphingomonadales</taxon>
        <taxon>Sphingomonadaceae</taxon>
        <taxon>Sphingomonas</taxon>
    </lineage>
</organism>
<reference evidence="1 2" key="1">
    <citation type="submission" date="2024-05" db="EMBL/GenBank/DDBJ databases">
        <authorList>
            <person name="Liu Q."/>
            <person name="Xin Y.-H."/>
        </authorList>
    </citation>
    <scope>NUCLEOTIDE SEQUENCE [LARGE SCALE GENOMIC DNA]</scope>
    <source>
        <strain evidence="1 2">CGMCC 1.10181</strain>
    </source>
</reference>
<evidence type="ECO:0000313" key="1">
    <source>
        <dbReference type="EMBL" id="MEN2792365.1"/>
    </source>
</evidence>
<proteinExistence type="predicted"/>
<accession>A0ABU9Y981</accession>
<dbReference type="RefSeq" id="WP_343890936.1">
    <property type="nucleotide sequence ID" value="NZ_BAAAEH010000036.1"/>
</dbReference>
<keyword evidence="2" id="KW-1185">Reference proteome</keyword>
<name>A0ABU9Y981_9SPHN</name>
<comment type="caution">
    <text evidence="1">The sequence shown here is derived from an EMBL/GenBank/DDBJ whole genome shotgun (WGS) entry which is preliminary data.</text>
</comment>
<dbReference type="Proteomes" id="UP001419910">
    <property type="component" value="Unassembled WGS sequence"/>
</dbReference>
<protein>
    <recommendedName>
        <fullName evidence="3">Cupin domain-containing protein</fullName>
    </recommendedName>
</protein>
<dbReference type="InterPro" id="IPR014710">
    <property type="entry name" value="RmlC-like_jellyroll"/>
</dbReference>
<gene>
    <name evidence="1" type="ORF">ABC974_22225</name>
</gene>
<evidence type="ECO:0008006" key="3">
    <source>
        <dbReference type="Google" id="ProtNLM"/>
    </source>
</evidence>
<evidence type="ECO:0000313" key="2">
    <source>
        <dbReference type="Proteomes" id="UP001419910"/>
    </source>
</evidence>
<dbReference type="EMBL" id="JBDIME010000027">
    <property type="protein sequence ID" value="MEN2792365.1"/>
    <property type="molecule type" value="Genomic_DNA"/>
</dbReference>
<dbReference type="Gene3D" id="2.60.120.10">
    <property type="entry name" value="Jelly Rolls"/>
    <property type="match status" value="1"/>
</dbReference>
<dbReference type="SUPFAM" id="SSF51182">
    <property type="entry name" value="RmlC-like cupins"/>
    <property type="match status" value="1"/>
</dbReference>
<dbReference type="InterPro" id="IPR011051">
    <property type="entry name" value="RmlC_Cupin_sf"/>
</dbReference>